<comment type="caution">
    <text evidence="3">The sequence shown here is derived from an EMBL/GenBank/DDBJ whole genome shotgun (WGS) entry which is preliminary data.</text>
</comment>
<evidence type="ECO:0000259" key="2">
    <source>
        <dbReference type="Pfam" id="PF05239"/>
    </source>
</evidence>
<reference evidence="3 4" key="1">
    <citation type="submission" date="2024-10" db="EMBL/GenBank/DDBJ databases">
        <authorList>
            <person name="Yang X.-N."/>
        </authorList>
    </citation>
    <scope>NUCLEOTIDE SEQUENCE [LARGE SCALE GENOMIC DNA]</scope>
    <source>
        <strain evidence="3 4">CAU 1059</strain>
    </source>
</reference>
<proteinExistence type="predicted"/>
<dbReference type="EMBL" id="JBIHMM010000002">
    <property type="protein sequence ID" value="MFH0253989.1"/>
    <property type="molecule type" value="Genomic_DNA"/>
</dbReference>
<evidence type="ECO:0000256" key="1">
    <source>
        <dbReference type="SAM" id="SignalP"/>
    </source>
</evidence>
<keyword evidence="4" id="KW-1185">Reference proteome</keyword>
<feature type="domain" description="PRC-barrel" evidence="2">
    <location>
        <begin position="77"/>
        <end position="119"/>
    </location>
</feature>
<dbReference type="SUPFAM" id="SSF50346">
    <property type="entry name" value="PRC-barrel domain"/>
    <property type="match status" value="1"/>
</dbReference>
<dbReference type="RefSeq" id="WP_377170770.1">
    <property type="nucleotide sequence ID" value="NZ_JBHTJC010000002.1"/>
</dbReference>
<evidence type="ECO:0000313" key="3">
    <source>
        <dbReference type="EMBL" id="MFH0253989.1"/>
    </source>
</evidence>
<dbReference type="InterPro" id="IPR027275">
    <property type="entry name" value="PRC-brl_dom"/>
</dbReference>
<sequence length="151" mass="16021">MKFLTASAMALTVAAGGAMAQDGTMRTAAENSADMSAMQGDLIRTRDITGGAIYTSDAANDEGWSGADYADIGADWNEIGEIEDVVLDQGGQMQGVVAEVGGFLGVADKHVMIAVDDIRLVPVDDTEIVLLTRMNEEEMEELPSVDEGFWN</sequence>
<dbReference type="InterPro" id="IPR011033">
    <property type="entry name" value="PRC_barrel-like_sf"/>
</dbReference>
<gene>
    <name evidence="3" type="ORF">ACGRVM_08795</name>
</gene>
<feature type="chain" id="PRO_5046598798" evidence="1">
    <location>
        <begin position="21"/>
        <end position="151"/>
    </location>
</feature>
<accession>A0ABW7I723</accession>
<name>A0ABW7I723_9RHOB</name>
<dbReference type="Gene3D" id="2.30.30.240">
    <property type="entry name" value="PRC-barrel domain"/>
    <property type="match status" value="1"/>
</dbReference>
<organism evidence="3 4">
    <name type="scientific">Roseovarius aquimarinus</name>
    <dbReference type="NCBI Taxonomy" id="1229156"/>
    <lineage>
        <taxon>Bacteria</taxon>
        <taxon>Pseudomonadati</taxon>
        <taxon>Pseudomonadota</taxon>
        <taxon>Alphaproteobacteria</taxon>
        <taxon>Rhodobacterales</taxon>
        <taxon>Roseobacteraceae</taxon>
        <taxon>Roseovarius</taxon>
    </lineage>
</organism>
<evidence type="ECO:0000313" key="4">
    <source>
        <dbReference type="Proteomes" id="UP001607157"/>
    </source>
</evidence>
<dbReference type="Proteomes" id="UP001607157">
    <property type="component" value="Unassembled WGS sequence"/>
</dbReference>
<keyword evidence="1" id="KW-0732">Signal</keyword>
<protein>
    <submittedName>
        <fullName evidence="3">PRC-barrel domain-containing protein</fullName>
    </submittedName>
</protein>
<dbReference type="Pfam" id="PF05239">
    <property type="entry name" value="PRC"/>
    <property type="match status" value="1"/>
</dbReference>
<feature type="signal peptide" evidence="1">
    <location>
        <begin position="1"/>
        <end position="20"/>
    </location>
</feature>